<keyword evidence="5" id="KW-0449">Lipoprotein</keyword>
<evidence type="ECO:0000256" key="7">
    <source>
        <dbReference type="SAM" id="SignalP"/>
    </source>
</evidence>
<evidence type="ECO:0000256" key="5">
    <source>
        <dbReference type="ARBA" id="ARBA00023288"/>
    </source>
</evidence>
<reference evidence="8 9" key="1">
    <citation type="submission" date="2020-07" db="EMBL/GenBank/DDBJ databases">
        <title>The yeast mating-type switching endonuclease HO is a domesticated member of an unorthodox homing genetic element family.</title>
        <authorList>
            <person name="Coughlan A.Y."/>
            <person name="Lombardi L."/>
            <person name="Braun-Galleani S."/>
            <person name="Martos A.R."/>
            <person name="Galeote V."/>
            <person name="Bigey F."/>
            <person name="Dequin S."/>
            <person name="Byrne K.P."/>
            <person name="Wolfe K.H."/>
        </authorList>
    </citation>
    <scope>NUCLEOTIDE SEQUENCE [LARGE SCALE GENOMIC DNA]</scope>
    <source>
        <strain evidence="8 9">NRRL Y-6702</strain>
    </source>
</reference>
<feature type="region of interest" description="Disordered" evidence="6">
    <location>
        <begin position="210"/>
        <end position="244"/>
    </location>
</feature>
<keyword evidence="9" id="KW-1185">Reference proteome</keyword>
<dbReference type="EMBL" id="CP058609">
    <property type="protein sequence ID" value="QLG73520.1"/>
    <property type="molecule type" value="Genomic_DNA"/>
</dbReference>
<keyword evidence="2" id="KW-0336">GPI-anchor</keyword>
<organism evidence="8 9">
    <name type="scientific">Zygotorulaspora mrakii</name>
    <name type="common">Zygosaccharomyces mrakii</name>
    <dbReference type="NCBI Taxonomy" id="42260"/>
    <lineage>
        <taxon>Eukaryota</taxon>
        <taxon>Fungi</taxon>
        <taxon>Dikarya</taxon>
        <taxon>Ascomycota</taxon>
        <taxon>Saccharomycotina</taxon>
        <taxon>Saccharomycetes</taxon>
        <taxon>Saccharomycetales</taxon>
        <taxon>Saccharomycetaceae</taxon>
        <taxon>Zygotorulaspora</taxon>
    </lineage>
</organism>
<sequence length="1202" mass="125062">MPRSLILFLGLFVLTCCETAKGAYYANVTHSSALFDVVSGSSPSSSNTGVGTAGFASTSVPHNSDGALTTGMPIHFSTFTSALCPNCLLEETGTTYNGVDHTKSKSDSTLAFDFSYSIHTDLTDSAFTDTAFTDTAFTDTAFTDTAFTVQPTNTRGTGAISSISQAVSFAISTMLSVSSISNIKNSSGSQSVILSTETEVSRTAFSDQGSYFSTSSTTDESTDHEGKNSVPITSISKSSSQIGNKTSTTYSLRLSTQTTSTPSTTIFSSNEINPSITSLEIASSNSEFLSGALIASGTVSNIPNYSSNTQNGNSNTSSSASRTFLSSLTATIHIETSPDASSIGSAILVSDMPSVDYATRANKTIGESAVSHLEKGNTTTSLPPSNYDLSKVFAQTTIPVASLRTTTSVNNASSVVSYTTVLSTVSTTSNGVVTVYTTWCPLESTLSHNTRFSGTEVESVSTAPTSNSLLTVDSYPGSTLDSNTLEAANNTSSHTISLKESTSYSLSSVNVPTSSVASLRTPTSVNNASSVVSYTAVLSTVSTTSNGVVTVYTTWCPLESTLSHNTRFSGTEVESVSTAPTSNSLLTVDSYPGSTLDSNTLEAANNTSSHTISLKESTSYSLSSVNVPTSSVASLRTTTSVNNASSVVSYTAVLSTVSTTSNGVVTVYTTWCPLGIESTQKSSLSIGSKPIGLPPTSGINLATNSVSFKQSFDTGGSSISTHREPTDISLPSVGVSASVTIAVMTTTTVDAANKVISYTAVLSTVSTTRNGIVTRFTTWCPLSKLENKTYSRQSFLEQSTTGYTSVETTGAHQPASITTNFQEGTAGSISGALTDSESFLSGTILITRESCSNDICEQSEKTSVRDKNQELASSTAETTSSAVKIVSTFTETICPTCTQAVPLTPTISSINRRSSIAIASISSFISSKYLSSTTLVLPSPSSIIAGSVSSKTQETVYFQTSTSFKPSAESEVLLNNPSTSSEFIQTSAMVKSSAQLSSNRFSQRQPPNQQSSSLQISASITTEYATETSSSSNPSDQPRRPQLSSILSFDNPSLTILTKSTHSSGTSVHFLTTTEHERSKVSNSISTGTKYIDTRSVLESESLRSPTSVASGAPTSTITIPFTVTTSNSQSSVTLLTSSGSTIITSASSPKYHGAGSSVSAMSSGGAGTTISNVVPLSQYTGSAVRLVPDLFYAYLALLAIS</sequence>
<comment type="subcellular location">
    <subcellularLocation>
        <location evidence="1">Membrane</location>
        <topology evidence="1">Lipid-anchor</topology>
        <topology evidence="1">GPI-anchor</topology>
    </subcellularLocation>
</comment>
<dbReference type="RefSeq" id="XP_037145247.1">
    <property type="nucleotide sequence ID" value="XM_037289352.1"/>
</dbReference>
<keyword evidence="3 7" id="KW-0732">Signal</keyword>
<proteinExistence type="predicted"/>
<dbReference type="GO" id="GO:0098552">
    <property type="term" value="C:side of membrane"/>
    <property type="evidence" value="ECO:0007669"/>
    <property type="project" value="UniProtKB-KW"/>
</dbReference>
<dbReference type="InterPro" id="IPR025928">
    <property type="entry name" value="Flocculin_t3_rpt"/>
</dbReference>
<feature type="compositionally biased region" description="Low complexity" evidence="6">
    <location>
        <begin position="229"/>
        <end position="244"/>
    </location>
</feature>
<name>A0A7H9B4J8_ZYGMR</name>
<accession>A0A7H9B4J8</accession>
<evidence type="ECO:0000313" key="8">
    <source>
        <dbReference type="EMBL" id="QLG73520.1"/>
    </source>
</evidence>
<keyword evidence="4" id="KW-0325">Glycoprotein</keyword>
<feature type="signal peptide" evidence="7">
    <location>
        <begin position="1"/>
        <end position="22"/>
    </location>
</feature>
<feature type="chain" id="PRO_5028959243" evidence="7">
    <location>
        <begin position="23"/>
        <end position="1202"/>
    </location>
</feature>
<gene>
    <name evidence="8" type="ORF">HG535_0F00300</name>
</gene>
<feature type="compositionally biased region" description="Low complexity" evidence="6">
    <location>
        <begin position="1002"/>
        <end position="1032"/>
    </location>
</feature>
<evidence type="ECO:0000256" key="1">
    <source>
        <dbReference type="ARBA" id="ARBA00004589"/>
    </source>
</evidence>
<dbReference type="Gene3D" id="6.10.250.3040">
    <property type="match status" value="1"/>
</dbReference>
<evidence type="ECO:0000256" key="3">
    <source>
        <dbReference type="ARBA" id="ARBA00022729"/>
    </source>
</evidence>
<feature type="region of interest" description="Disordered" evidence="6">
    <location>
        <begin position="995"/>
        <end position="1045"/>
    </location>
</feature>
<evidence type="ECO:0000256" key="6">
    <source>
        <dbReference type="SAM" id="MobiDB-lite"/>
    </source>
</evidence>
<dbReference type="AlphaFoldDB" id="A0A7H9B4J8"/>
<dbReference type="KEGG" id="zmk:HG535_0F00300"/>
<dbReference type="Pfam" id="PF13928">
    <property type="entry name" value="Flocculin_t3"/>
    <property type="match status" value="3"/>
</dbReference>
<keyword evidence="2" id="KW-0472">Membrane</keyword>
<evidence type="ECO:0000313" key="9">
    <source>
        <dbReference type="Proteomes" id="UP000509704"/>
    </source>
</evidence>
<evidence type="ECO:0000256" key="2">
    <source>
        <dbReference type="ARBA" id="ARBA00022622"/>
    </source>
</evidence>
<dbReference type="GeneID" id="59237280"/>
<evidence type="ECO:0000256" key="4">
    <source>
        <dbReference type="ARBA" id="ARBA00023180"/>
    </source>
</evidence>
<dbReference type="Proteomes" id="UP000509704">
    <property type="component" value="Chromosome 6"/>
</dbReference>
<protein>
    <submittedName>
        <fullName evidence="8">Uncharacterized protein</fullName>
    </submittedName>
</protein>